<comment type="function">
    <text evidence="19">Phospholipid scramblase involved in autophagy. Cycles between the preautophagosomal structure/phagophore assembly site (PAS) and the cytoplasmic vesicle pool and supplies membrane for the growing autophagosome. Lipid scramblase activity plays a key role in preautophagosomal structure/phagophore assembly by distributing the phospholipids that arrive through ATG2 from the cytoplasmic to the luminal leaflet of the bilayer, thereby driving autophagosomal membrane expansion.</text>
</comment>
<keyword evidence="9 19" id="KW-1133">Transmembrane helix</keyword>
<dbReference type="Pfam" id="PF04109">
    <property type="entry name" value="ATG9"/>
    <property type="match status" value="1"/>
</dbReference>
<feature type="transmembrane region" description="Helical" evidence="19">
    <location>
        <begin position="443"/>
        <end position="467"/>
    </location>
</feature>
<feature type="region of interest" description="Disordered" evidence="20">
    <location>
        <begin position="734"/>
        <end position="861"/>
    </location>
</feature>
<dbReference type="EMBL" id="ML996691">
    <property type="protein sequence ID" value="KAF2402268.1"/>
    <property type="molecule type" value="Genomic_DNA"/>
</dbReference>
<dbReference type="InterPro" id="IPR007241">
    <property type="entry name" value="Autophagy-rel_prot_9"/>
</dbReference>
<organism evidence="21 22">
    <name type="scientific">Trichodelitschia bisporula</name>
    <dbReference type="NCBI Taxonomy" id="703511"/>
    <lineage>
        <taxon>Eukaryota</taxon>
        <taxon>Fungi</taxon>
        <taxon>Dikarya</taxon>
        <taxon>Ascomycota</taxon>
        <taxon>Pezizomycotina</taxon>
        <taxon>Dothideomycetes</taxon>
        <taxon>Dothideomycetes incertae sedis</taxon>
        <taxon>Phaeotrichales</taxon>
        <taxon>Phaeotrichaceae</taxon>
        <taxon>Trichodelitschia</taxon>
    </lineage>
</organism>
<keyword evidence="12 19" id="KW-0445">Lipid transport</keyword>
<evidence type="ECO:0000256" key="20">
    <source>
        <dbReference type="SAM" id="MobiDB-lite"/>
    </source>
</evidence>
<accession>A0A6G1I1U6</accession>
<evidence type="ECO:0000256" key="6">
    <source>
        <dbReference type="ARBA" id="ARBA00018074"/>
    </source>
</evidence>
<protein>
    <recommendedName>
        <fullName evidence="6 19">Autophagy-related protein 9</fullName>
    </recommendedName>
</protein>
<feature type="transmembrane region" description="Helical" evidence="19">
    <location>
        <begin position="532"/>
        <end position="550"/>
    </location>
</feature>
<dbReference type="GO" id="GO:0006869">
    <property type="term" value="P:lipid transport"/>
    <property type="evidence" value="ECO:0007669"/>
    <property type="project" value="UniProtKB-KW"/>
</dbReference>
<dbReference type="Proteomes" id="UP000799640">
    <property type="component" value="Unassembled WGS sequence"/>
</dbReference>
<dbReference type="GO" id="GO:0000139">
    <property type="term" value="C:Golgi membrane"/>
    <property type="evidence" value="ECO:0007669"/>
    <property type="project" value="UniProtKB-SubCell"/>
</dbReference>
<dbReference type="GO" id="GO:0034497">
    <property type="term" value="P:protein localization to phagophore assembly site"/>
    <property type="evidence" value="ECO:0007669"/>
    <property type="project" value="TreeGrafter"/>
</dbReference>
<comment type="catalytic activity">
    <reaction evidence="18">
        <text>a 1,2-diacyl-sn-glycero-3-phosphocholine(in) = a 1,2-diacyl-sn-glycero-3-phosphocholine(out)</text>
        <dbReference type="Rhea" id="RHEA:38571"/>
        <dbReference type="ChEBI" id="CHEBI:57643"/>
    </reaction>
</comment>
<dbReference type="OrthoDB" id="2020634at2759"/>
<evidence type="ECO:0000256" key="1">
    <source>
        <dbReference type="ARBA" id="ARBA00004439"/>
    </source>
</evidence>
<keyword evidence="11" id="KW-0333">Golgi apparatus</keyword>
<feature type="transmembrane region" description="Helical" evidence="19">
    <location>
        <begin position="273"/>
        <end position="293"/>
    </location>
</feature>
<evidence type="ECO:0000256" key="13">
    <source>
        <dbReference type="ARBA" id="ARBA00023136"/>
    </source>
</evidence>
<feature type="transmembrane region" description="Helical" evidence="19">
    <location>
        <begin position="556"/>
        <end position="578"/>
    </location>
</feature>
<evidence type="ECO:0000256" key="15">
    <source>
        <dbReference type="ARBA" id="ARBA00024479"/>
    </source>
</evidence>
<evidence type="ECO:0000313" key="22">
    <source>
        <dbReference type="Proteomes" id="UP000799640"/>
    </source>
</evidence>
<dbReference type="GO" id="GO:0030659">
    <property type="term" value="C:cytoplasmic vesicle membrane"/>
    <property type="evidence" value="ECO:0007669"/>
    <property type="project" value="UniProtKB-SubCell"/>
</dbReference>
<dbReference type="GO" id="GO:0005776">
    <property type="term" value="C:autophagosome"/>
    <property type="evidence" value="ECO:0007669"/>
    <property type="project" value="TreeGrafter"/>
</dbReference>
<keyword evidence="10 19" id="KW-0072">Autophagy</keyword>
<feature type="transmembrane region" description="Helical" evidence="19">
    <location>
        <begin position="631"/>
        <end position="652"/>
    </location>
</feature>
<evidence type="ECO:0000256" key="5">
    <source>
        <dbReference type="ARBA" id="ARBA00006185"/>
    </source>
</evidence>
<evidence type="ECO:0000256" key="8">
    <source>
        <dbReference type="ARBA" id="ARBA00022692"/>
    </source>
</evidence>
<dbReference type="GO" id="GO:0034045">
    <property type="term" value="C:phagophore assembly site membrane"/>
    <property type="evidence" value="ECO:0007669"/>
    <property type="project" value="UniProtKB-SubCell"/>
</dbReference>
<feature type="region of interest" description="Disordered" evidence="20">
    <location>
        <begin position="1"/>
        <end position="32"/>
    </location>
</feature>
<keyword evidence="7 19" id="KW-0813">Transport</keyword>
<keyword evidence="8 19" id="KW-0812">Transmembrane</keyword>
<evidence type="ECO:0000256" key="4">
    <source>
        <dbReference type="ARBA" id="ARBA00004653"/>
    </source>
</evidence>
<comment type="catalytic activity">
    <reaction evidence="17">
        <text>a 1,2-diacyl-sn-glycero-3-phospho-(1D-myo-inositol-3-phosphate)(in) = a 1,2-diacyl-sn-glycero-3-phospho-(1D-myo-inositol-3-phosphate)(out)</text>
        <dbReference type="Rhea" id="RHEA:67920"/>
        <dbReference type="ChEBI" id="CHEBI:58088"/>
    </reaction>
</comment>
<comment type="catalytic activity">
    <reaction evidence="15">
        <text>a 1,2-diacyl-sn-glycero-3-phospho-L-serine(in) = a 1,2-diacyl-sn-glycero-3-phospho-L-serine(out)</text>
        <dbReference type="Rhea" id="RHEA:38663"/>
        <dbReference type="ChEBI" id="CHEBI:57262"/>
    </reaction>
</comment>
<keyword evidence="13 19" id="KW-0472">Membrane</keyword>
<name>A0A6G1I1U6_9PEZI</name>
<sequence length="885" mass="100614">MASNILSRLLPSASDEGQPDGRFISHTRTRSTASDIEAAAAMAIDEANLGEQFQEQDLEQLLAEENDLATESTAFLPDKSKNKSGKGRADEKWKRQHTTAGGPASRIEEDEDVPESLLFEGQKGYRPGDRTRQRASSAAHDAVPVPGPETHNTRAQWNAARAQQPLHPDRTRSRTTPARQMIRALGADPKQKALWKWANVENLDVFLKQVYEYYAAHGIWSIVLQRVISVLSGAFIIGFSTFLLFCIDYSLLPHRTSLDEIRIKQCTRKMPTIASFVLWVSAVWWVYTLISFIRDIPRLWDMKNFYEHLLDIPDCDIQTVSWQYVVAKLMLLRNANPHTAQNMSSENRRFLRGQSKQRMDAHDIANRLMRKENYWIGIINKEILDTTVNIPFIGKYSIFTRVIEWNIGLCLMDFVFDDQSQVKEVFLKSQSRRELVEILKRRFFIIGVFSIFFSPILAFYFFVIQFFTNFTEYQKNPSELGARSFSPLAEWKFREFNELYHIFRRRKTMAFPYANTYLDQFPKDKMDQASKFVAFISGALAAVLGVISLLDPELFLGFEIAGKTVLFWLGVFGTVYMATRPASLHDEMVLDPEHHLKRVIECTHYYPESWQKRLHTDEVRQEFSTLYQLKIILFLQELASVILTPFVFLISLPRCAEALIDFIREFTIHVDGLGHVCSFAIFDFKRPGDPPRRLGAPGLASPDLRADYYAAKDNKLLESYYSFLDHYAPNPRRGLAPRRKGAGFNLPPQFPGLAAEHVNRDPQASRGVLGAHPEPMHSILLDPHHQPQPRAPPQARQRLRGPSGLVAGAGVEEEEGPVPAERTGRSEQAAVEDDSELGDSWAVRADTGGEPERREPEAEGGAGAGVLGLLYQFQKAQAEGRHVHL</sequence>
<evidence type="ECO:0000256" key="11">
    <source>
        <dbReference type="ARBA" id="ARBA00023034"/>
    </source>
</evidence>
<evidence type="ECO:0000256" key="17">
    <source>
        <dbReference type="ARBA" id="ARBA00024621"/>
    </source>
</evidence>
<evidence type="ECO:0000256" key="14">
    <source>
        <dbReference type="ARBA" id="ARBA00023329"/>
    </source>
</evidence>
<comment type="similarity">
    <text evidence="5 19">Belongs to the ATG9 family.</text>
</comment>
<reference evidence="21" key="1">
    <citation type="journal article" date="2020" name="Stud. Mycol.">
        <title>101 Dothideomycetes genomes: a test case for predicting lifestyles and emergence of pathogens.</title>
        <authorList>
            <person name="Haridas S."/>
            <person name="Albert R."/>
            <person name="Binder M."/>
            <person name="Bloem J."/>
            <person name="Labutti K."/>
            <person name="Salamov A."/>
            <person name="Andreopoulos B."/>
            <person name="Baker S."/>
            <person name="Barry K."/>
            <person name="Bills G."/>
            <person name="Bluhm B."/>
            <person name="Cannon C."/>
            <person name="Castanera R."/>
            <person name="Culley D."/>
            <person name="Daum C."/>
            <person name="Ezra D."/>
            <person name="Gonzalez J."/>
            <person name="Henrissat B."/>
            <person name="Kuo A."/>
            <person name="Liang C."/>
            <person name="Lipzen A."/>
            <person name="Lutzoni F."/>
            <person name="Magnuson J."/>
            <person name="Mondo S."/>
            <person name="Nolan M."/>
            <person name="Ohm R."/>
            <person name="Pangilinan J."/>
            <person name="Park H.-J."/>
            <person name="Ramirez L."/>
            <person name="Alfaro M."/>
            <person name="Sun H."/>
            <person name="Tritt A."/>
            <person name="Yoshinaga Y."/>
            <person name="Zwiers L.-H."/>
            <person name="Turgeon B."/>
            <person name="Goodwin S."/>
            <person name="Spatafora J."/>
            <person name="Crous P."/>
            <person name="Grigoriev I."/>
        </authorList>
    </citation>
    <scope>NUCLEOTIDE SEQUENCE</scope>
    <source>
        <strain evidence="21">CBS 262.69</strain>
    </source>
</reference>
<comment type="subcellular location">
    <subcellularLocation>
        <location evidence="1">Cytoplasmic vesicle membrane</location>
        <topology evidence="1">Multi-pass membrane protein</topology>
    </subcellularLocation>
    <subcellularLocation>
        <location evidence="2">Endoplasmic reticulum membrane</location>
        <topology evidence="2">Multi-pass membrane protein</topology>
    </subcellularLocation>
    <subcellularLocation>
        <location evidence="4">Golgi apparatus membrane</location>
        <topology evidence="4">Multi-pass membrane protein</topology>
    </subcellularLocation>
    <subcellularLocation>
        <location evidence="3 19">Preautophagosomal structure membrane</location>
        <topology evidence="3 19">Multi-pass membrane protein</topology>
    </subcellularLocation>
</comment>
<evidence type="ECO:0000313" key="21">
    <source>
        <dbReference type="EMBL" id="KAF2402268.1"/>
    </source>
</evidence>
<evidence type="ECO:0000256" key="19">
    <source>
        <dbReference type="RuleBase" id="RU364027"/>
    </source>
</evidence>
<feature type="region of interest" description="Disordered" evidence="20">
    <location>
        <begin position="71"/>
        <end position="152"/>
    </location>
</feature>
<evidence type="ECO:0000256" key="3">
    <source>
        <dbReference type="ARBA" id="ARBA00004511"/>
    </source>
</evidence>
<evidence type="ECO:0000256" key="16">
    <source>
        <dbReference type="ARBA" id="ARBA00024615"/>
    </source>
</evidence>
<evidence type="ECO:0000256" key="12">
    <source>
        <dbReference type="ARBA" id="ARBA00023055"/>
    </source>
</evidence>
<keyword evidence="14" id="KW-0968">Cytoplasmic vesicle</keyword>
<comment type="catalytic activity">
    <reaction evidence="16">
        <text>a 1,2-diacyl-sn-glycero-3-phosphoethanolamine(in) = a 1,2-diacyl-sn-glycero-3-phosphoethanolamine(out)</text>
        <dbReference type="Rhea" id="RHEA:38895"/>
        <dbReference type="ChEBI" id="CHEBI:64612"/>
    </reaction>
</comment>
<evidence type="ECO:0000256" key="9">
    <source>
        <dbReference type="ARBA" id="ARBA00022989"/>
    </source>
</evidence>
<dbReference type="GO" id="GO:0034727">
    <property type="term" value="P:piecemeal microautophagy of the nucleus"/>
    <property type="evidence" value="ECO:0007669"/>
    <property type="project" value="TreeGrafter"/>
</dbReference>
<dbReference type="PANTHER" id="PTHR13038:SF10">
    <property type="entry name" value="AUTOPHAGY-RELATED PROTEIN 9"/>
    <property type="match status" value="1"/>
</dbReference>
<dbReference type="GO" id="GO:0061709">
    <property type="term" value="P:reticulophagy"/>
    <property type="evidence" value="ECO:0007669"/>
    <property type="project" value="TreeGrafter"/>
</dbReference>
<feature type="transmembrane region" description="Helical" evidence="19">
    <location>
        <begin position="230"/>
        <end position="252"/>
    </location>
</feature>
<evidence type="ECO:0000256" key="2">
    <source>
        <dbReference type="ARBA" id="ARBA00004477"/>
    </source>
</evidence>
<dbReference type="AlphaFoldDB" id="A0A6G1I1U6"/>
<keyword evidence="22" id="KW-1185">Reference proteome</keyword>
<evidence type="ECO:0000256" key="7">
    <source>
        <dbReference type="ARBA" id="ARBA00022448"/>
    </source>
</evidence>
<dbReference type="GO" id="GO:0000422">
    <property type="term" value="P:autophagy of mitochondrion"/>
    <property type="evidence" value="ECO:0007669"/>
    <property type="project" value="TreeGrafter"/>
</dbReference>
<dbReference type="PANTHER" id="PTHR13038">
    <property type="entry name" value="APG9 AUTOPHAGY 9"/>
    <property type="match status" value="1"/>
</dbReference>
<gene>
    <name evidence="21" type="ORF">EJ06DRAFT_506948</name>
</gene>
<evidence type="ECO:0000256" key="10">
    <source>
        <dbReference type="ARBA" id="ARBA00023006"/>
    </source>
</evidence>
<evidence type="ECO:0000256" key="18">
    <source>
        <dbReference type="ARBA" id="ARBA00024631"/>
    </source>
</evidence>
<proteinExistence type="inferred from homology"/>
<dbReference type="GO" id="GO:0005789">
    <property type="term" value="C:endoplasmic reticulum membrane"/>
    <property type="evidence" value="ECO:0007669"/>
    <property type="project" value="UniProtKB-SubCell"/>
</dbReference>